<keyword evidence="1" id="KW-0238">DNA-binding</keyword>
<dbReference type="Gene3D" id="3.40.190.10">
    <property type="entry name" value="Periplasmic binding protein-like II"/>
    <property type="match status" value="1"/>
</dbReference>
<dbReference type="InterPro" id="IPR039424">
    <property type="entry name" value="SBP_5"/>
</dbReference>
<evidence type="ECO:0000259" key="2">
    <source>
        <dbReference type="Pfam" id="PF00496"/>
    </source>
</evidence>
<dbReference type="InterPro" id="IPR025370">
    <property type="entry name" value="SgrR_HTH_N"/>
</dbReference>
<dbReference type="Proteomes" id="UP001179280">
    <property type="component" value="Unassembled WGS sequence"/>
</dbReference>
<organism evidence="4 5">
    <name type="scientific">Shouchella xiaoxiensis</name>
    <dbReference type="NCBI Taxonomy" id="766895"/>
    <lineage>
        <taxon>Bacteria</taxon>
        <taxon>Bacillati</taxon>
        <taxon>Bacillota</taxon>
        <taxon>Bacilli</taxon>
        <taxon>Bacillales</taxon>
        <taxon>Bacillaceae</taxon>
        <taxon>Shouchella</taxon>
    </lineage>
</organism>
<dbReference type="RefSeq" id="WP_204468145.1">
    <property type="nucleotide sequence ID" value="NZ_JAFBCV010000014.1"/>
</dbReference>
<keyword evidence="5" id="KW-1185">Reference proteome</keyword>
<proteinExistence type="predicted"/>
<gene>
    <name evidence="4" type="ORF">JOC54_003803</name>
</gene>
<evidence type="ECO:0000313" key="4">
    <source>
        <dbReference type="EMBL" id="MBM7840511.1"/>
    </source>
</evidence>
<dbReference type="PANTHER" id="PTHR30290">
    <property type="entry name" value="PERIPLASMIC BINDING COMPONENT OF ABC TRANSPORTER"/>
    <property type="match status" value="1"/>
</dbReference>
<protein>
    <submittedName>
        <fullName evidence="4">MarR-like DNA-binding transcriptional regulator SgrR of sgrS sRNA</fullName>
    </submittedName>
</protein>
<evidence type="ECO:0000259" key="3">
    <source>
        <dbReference type="Pfam" id="PF12793"/>
    </source>
</evidence>
<accession>A0ABS2SZ66</accession>
<reference evidence="4" key="1">
    <citation type="submission" date="2021-01" db="EMBL/GenBank/DDBJ databases">
        <title>Genomic Encyclopedia of Type Strains, Phase IV (KMG-IV): sequencing the most valuable type-strain genomes for metagenomic binning, comparative biology and taxonomic classification.</title>
        <authorList>
            <person name="Goeker M."/>
        </authorList>
    </citation>
    <scope>NUCLEOTIDE SEQUENCE</scope>
    <source>
        <strain evidence="4">DSM 21943</strain>
    </source>
</reference>
<dbReference type="EMBL" id="JAFBCV010000014">
    <property type="protein sequence ID" value="MBM7840511.1"/>
    <property type="molecule type" value="Genomic_DNA"/>
</dbReference>
<dbReference type="Pfam" id="PF12793">
    <property type="entry name" value="SgrR_N"/>
    <property type="match status" value="1"/>
</dbReference>
<evidence type="ECO:0000256" key="1">
    <source>
        <dbReference type="ARBA" id="ARBA00023125"/>
    </source>
</evidence>
<evidence type="ECO:0000313" key="5">
    <source>
        <dbReference type="Proteomes" id="UP001179280"/>
    </source>
</evidence>
<feature type="domain" description="Transcriptional regulator SgrR N-terminal HTH" evidence="3">
    <location>
        <begin position="3"/>
        <end position="97"/>
    </location>
</feature>
<sequence>MNLLDHYQALTKVIKESSEQSFTVTEAANVFACSERNAKLLIKKMERADWIKWTSGQGRGNTSRIELLKSVSMLIYEDAQSRAKAGSVDLAIQQIQACSPQDQQRFLAWMSAYFVQSDAQELGDHLRFPSYRPIPVLNPALVDRRSENHIMHHLFNCLVNFNEKKQFSGELAHHWTCDETFSTWTFYLRKSVYFHNGALFTSADVKKRFEEIHSFWGLQSLDTITCMNAYTCQFSFSRPHPMFLHILASLPCSILHEDSTNRLPIGTGPFQLVQNTNQKLTMIAFDRYFLSRPLLEDVTMYFFPHLYDNQPAYELASDNRLNFYHYPYELQSNANLNQFDQMDQGCKLLTLNTTKGPMNDTLLREAIYHLLEPEDLIRSCKGNRFVRATRLRLETETSPTLERSKETGKQLLEASKYDGQILQLYSYEGAGNEADAEWIQLQLTKAGITIDIHVIPYDSFHSNKKKEAHLLLGEQLVYDDSCYTYLNAFFHVHGIIYGQQNVFALDDTPYFSPDRVDGSLSLLESLEHQLVNQFIMIPLYRIKQFAIFPPKMMDVVLNTFGWVDYTKLWIKPDTLKS</sequence>
<feature type="domain" description="Solute-binding protein family 5" evidence="2">
    <location>
        <begin position="167"/>
        <end position="491"/>
    </location>
</feature>
<dbReference type="SUPFAM" id="SSF53850">
    <property type="entry name" value="Periplasmic binding protein-like II"/>
    <property type="match status" value="1"/>
</dbReference>
<comment type="caution">
    <text evidence="4">The sequence shown here is derived from an EMBL/GenBank/DDBJ whole genome shotgun (WGS) entry which is preliminary data.</text>
</comment>
<name>A0ABS2SZ66_9BACI</name>
<dbReference type="PROSITE" id="PS50007">
    <property type="entry name" value="PIPLC_X_DOMAIN"/>
    <property type="match status" value="1"/>
</dbReference>
<dbReference type="PANTHER" id="PTHR30290:SF72">
    <property type="entry name" value="HTH-TYPE TRANSCRIPTIONAL REGULATOR SGRR"/>
    <property type="match status" value="1"/>
</dbReference>
<dbReference type="InterPro" id="IPR000914">
    <property type="entry name" value="SBP_5_dom"/>
</dbReference>
<dbReference type="Pfam" id="PF00496">
    <property type="entry name" value="SBP_bac_5"/>
    <property type="match status" value="1"/>
</dbReference>
<dbReference type="Gene3D" id="3.10.105.10">
    <property type="entry name" value="Dipeptide-binding Protein, Domain 3"/>
    <property type="match status" value="1"/>
</dbReference>